<dbReference type="EMBL" id="CP010429">
    <property type="protein sequence ID" value="AKD56427.1"/>
    <property type="molecule type" value="Genomic_DNA"/>
</dbReference>
<dbReference type="Pfam" id="PF07687">
    <property type="entry name" value="M20_dimer"/>
    <property type="match status" value="1"/>
</dbReference>
<dbReference type="Gene3D" id="3.40.630.10">
    <property type="entry name" value="Zn peptidases"/>
    <property type="match status" value="1"/>
</dbReference>
<gene>
    <name evidence="4" type="ORF">SD10_17435</name>
</gene>
<dbReference type="PANTHER" id="PTHR11014:SF169">
    <property type="entry name" value="CLAN MH, FAMILY M20, PEPTIDASE T-LIKE METALLOPEPTIDASE"/>
    <property type="match status" value="1"/>
</dbReference>
<dbReference type="SUPFAM" id="SSF53187">
    <property type="entry name" value="Zn-dependent exopeptidases"/>
    <property type="match status" value="1"/>
</dbReference>
<dbReference type="PIRSF" id="PIRSF005962">
    <property type="entry name" value="Pept_M20D_amidohydro"/>
    <property type="match status" value="1"/>
</dbReference>
<feature type="domain" description="Peptidase M20 dimerisation" evidence="3">
    <location>
        <begin position="180"/>
        <end position="276"/>
    </location>
</feature>
<evidence type="ECO:0000313" key="4">
    <source>
        <dbReference type="EMBL" id="AKD56427.1"/>
    </source>
</evidence>
<dbReference type="Proteomes" id="UP000033054">
    <property type="component" value="Chromosome"/>
</dbReference>
<dbReference type="KEGG" id="srd:SD10_17435"/>
<feature type="binding site" evidence="2">
    <location>
        <position position="131"/>
    </location>
    <ligand>
        <name>Mn(2+)</name>
        <dbReference type="ChEBI" id="CHEBI:29035"/>
        <label>2</label>
    </ligand>
</feature>
<feature type="binding site" evidence="2">
    <location>
        <position position="98"/>
    </location>
    <ligand>
        <name>Mn(2+)</name>
        <dbReference type="ChEBI" id="CHEBI:29035"/>
        <label>2</label>
    </ligand>
</feature>
<keyword evidence="1 4" id="KW-0378">Hydrolase</keyword>
<evidence type="ECO:0000256" key="2">
    <source>
        <dbReference type="PIRSR" id="PIRSR005962-1"/>
    </source>
</evidence>
<dbReference type="InterPro" id="IPR011650">
    <property type="entry name" value="Peptidase_M20_dimer"/>
</dbReference>
<dbReference type="InterPro" id="IPR017439">
    <property type="entry name" value="Amidohydrolase"/>
</dbReference>
<dbReference type="STRING" id="1379870.SD10_17435"/>
<dbReference type="HOGENOM" id="CLU_023257_1_0_10"/>
<evidence type="ECO:0000259" key="3">
    <source>
        <dbReference type="Pfam" id="PF07687"/>
    </source>
</evidence>
<dbReference type="GO" id="GO:0016787">
    <property type="term" value="F:hydrolase activity"/>
    <property type="evidence" value="ECO:0007669"/>
    <property type="project" value="UniProtKB-KW"/>
</dbReference>
<dbReference type="PATRIC" id="fig|1379870.5.peg.3779"/>
<keyword evidence="2" id="KW-0479">Metal-binding</keyword>
<keyword evidence="2" id="KW-0464">Manganese</keyword>
<reference evidence="4 5" key="1">
    <citation type="journal article" date="2014" name="Curr. Microbiol.">
        <title>Spirosoma radiotolerans sp. nov., a gamma-radiation-resistant bacterium isolated from gamma ray-irradiated soil.</title>
        <authorList>
            <person name="Lee J.J."/>
            <person name="Srinivasan S."/>
            <person name="Lim S."/>
            <person name="Joe M."/>
            <person name="Im S."/>
            <person name="Bae S.I."/>
            <person name="Park K.R."/>
            <person name="Han J.H."/>
            <person name="Park S.H."/>
            <person name="Joo B.M."/>
            <person name="Park S.J."/>
            <person name="Kim M.K."/>
        </authorList>
    </citation>
    <scope>NUCLEOTIDE SEQUENCE [LARGE SCALE GENOMIC DNA]</scope>
    <source>
        <strain evidence="4 5">DG5A</strain>
    </source>
</reference>
<organism evidence="4 5">
    <name type="scientific">Spirosoma radiotolerans</name>
    <dbReference type="NCBI Taxonomy" id="1379870"/>
    <lineage>
        <taxon>Bacteria</taxon>
        <taxon>Pseudomonadati</taxon>
        <taxon>Bacteroidota</taxon>
        <taxon>Cytophagia</taxon>
        <taxon>Cytophagales</taxon>
        <taxon>Cytophagaceae</taxon>
        <taxon>Spirosoma</taxon>
    </lineage>
</organism>
<dbReference type="Pfam" id="PF01546">
    <property type="entry name" value="Peptidase_M20"/>
    <property type="match status" value="1"/>
</dbReference>
<dbReference type="NCBIfam" id="TIGR01891">
    <property type="entry name" value="amidohydrolases"/>
    <property type="match status" value="1"/>
</dbReference>
<name>A0A0E3V843_9BACT</name>
<dbReference type="PANTHER" id="PTHR11014">
    <property type="entry name" value="PEPTIDASE M20 FAMILY MEMBER"/>
    <property type="match status" value="1"/>
</dbReference>
<keyword evidence="5" id="KW-1185">Reference proteome</keyword>
<dbReference type="GO" id="GO:0046872">
    <property type="term" value="F:metal ion binding"/>
    <property type="evidence" value="ECO:0007669"/>
    <property type="project" value="UniProtKB-KW"/>
</dbReference>
<dbReference type="Gene3D" id="3.30.70.360">
    <property type="match status" value="1"/>
</dbReference>
<feature type="binding site" evidence="2">
    <location>
        <position position="352"/>
    </location>
    <ligand>
        <name>Mn(2+)</name>
        <dbReference type="ChEBI" id="CHEBI:29035"/>
        <label>2</label>
    </ligand>
</feature>
<accession>A0A0E3V843</accession>
<dbReference type="InterPro" id="IPR036264">
    <property type="entry name" value="Bact_exopeptidase_dim_dom"/>
</dbReference>
<dbReference type="OrthoDB" id="9776731at2"/>
<sequence>MALDEADIFVQFRRELHQFPEVSCQEVDTQRRIKSFVNPFAPTRLVELATTGLLLQYGESNEGPVTLIRADSDALPIQEINTFAHRSRIDGVSHKCGHDGHVAILARLASLLGQKPIALGRVYLLFQPAEENGKGAESVLADPAFAAIRPDRVFALHNIPGYEQGVIVCKPGSFTPSVLSLIATFEGKVSHSAEPEKGLNPAYAMADFMLKTRQIQHTDPGSDAFALITPVYTTMGEKSYGISAGYGEVHLTLRTRNAKRMEALTAQLVALLDDLATDSGLAIKTSYTEAFFANENNTDAYEQIKSSALKLGYTFVEKQEPFKWGEDFGLFTQHFPGAMFGIGNGVDSPALHNDDYDFNDNLIEPAARLFFDLIEIAHF</sequence>
<proteinExistence type="predicted"/>
<dbReference type="AlphaFoldDB" id="A0A0E3V843"/>
<protein>
    <submittedName>
        <fullName evidence="4">Amidohydrolase</fullName>
    </submittedName>
</protein>
<comment type="cofactor">
    <cofactor evidence="2">
        <name>Mn(2+)</name>
        <dbReference type="ChEBI" id="CHEBI:29035"/>
    </cofactor>
    <text evidence="2">The Mn(2+) ion enhances activity.</text>
</comment>
<feature type="binding site" evidence="2">
    <location>
        <position position="96"/>
    </location>
    <ligand>
        <name>Mn(2+)</name>
        <dbReference type="ChEBI" id="CHEBI:29035"/>
        <label>2</label>
    </ligand>
</feature>
<evidence type="ECO:0000313" key="5">
    <source>
        <dbReference type="Proteomes" id="UP000033054"/>
    </source>
</evidence>
<dbReference type="InterPro" id="IPR002933">
    <property type="entry name" value="Peptidase_M20"/>
</dbReference>
<evidence type="ECO:0000256" key="1">
    <source>
        <dbReference type="ARBA" id="ARBA00022801"/>
    </source>
</evidence>
<feature type="binding site" evidence="2">
    <location>
        <position position="157"/>
    </location>
    <ligand>
        <name>Mn(2+)</name>
        <dbReference type="ChEBI" id="CHEBI:29035"/>
        <label>2</label>
    </ligand>
</feature>
<dbReference type="SUPFAM" id="SSF55031">
    <property type="entry name" value="Bacterial exopeptidase dimerisation domain"/>
    <property type="match status" value="1"/>
</dbReference>